<name>A0A238VV89_9ACTN</name>
<dbReference type="Proteomes" id="UP000198420">
    <property type="component" value="Unassembled WGS sequence"/>
</dbReference>
<organism evidence="1 2">
    <name type="scientific">Actinomadura mexicana</name>
    <dbReference type="NCBI Taxonomy" id="134959"/>
    <lineage>
        <taxon>Bacteria</taxon>
        <taxon>Bacillati</taxon>
        <taxon>Actinomycetota</taxon>
        <taxon>Actinomycetes</taxon>
        <taxon>Streptosporangiales</taxon>
        <taxon>Thermomonosporaceae</taxon>
        <taxon>Actinomadura</taxon>
    </lineage>
</organism>
<protein>
    <submittedName>
        <fullName evidence="1">Uncharacterized protein</fullName>
    </submittedName>
</protein>
<evidence type="ECO:0000313" key="1">
    <source>
        <dbReference type="EMBL" id="SNR38235.1"/>
    </source>
</evidence>
<gene>
    <name evidence="1" type="ORF">SAMN06265355_102426</name>
</gene>
<accession>A0A238VV89</accession>
<reference evidence="2" key="1">
    <citation type="submission" date="2017-06" db="EMBL/GenBank/DDBJ databases">
        <authorList>
            <person name="Varghese N."/>
            <person name="Submissions S."/>
        </authorList>
    </citation>
    <scope>NUCLEOTIDE SEQUENCE [LARGE SCALE GENOMIC DNA]</scope>
    <source>
        <strain evidence="2">DSM 44485</strain>
    </source>
</reference>
<sequence length="41" mass="4832">MHRRSDSRVWPRQSVHVPSESLAMLISYKTDHSHVLGRIFD</sequence>
<evidence type="ECO:0000313" key="2">
    <source>
        <dbReference type="Proteomes" id="UP000198420"/>
    </source>
</evidence>
<keyword evidence="2" id="KW-1185">Reference proteome</keyword>
<dbReference type="AlphaFoldDB" id="A0A238VV89"/>
<proteinExistence type="predicted"/>
<dbReference type="EMBL" id="FZNP01000002">
    <property type="protein sequence ID" value="SNR38235.1"/>
    <property type="molecule type" value="Genomic_DNA"/>
</dbReference>